<evidence type="ECO:0000313" key="2">
    <source>
        <dbReference type="EMBL" id="SEA54565.1"/>
    </source>
</evidence>
<reference evidence="3" key="1">
    <citation type="submission" date="2016-10" db="EMBL/GenBank/DDBJ databases">
        <authorList>
            <person name="Varghese N."/>
            <person name="Submissions S."/>
        </authorList>
    </citation>
    <scope>NUCLEOTIDE SEQUENCE [LARGE SCALE GENOMIC DNA]</scope>
    <source>
        <strain evidence="3">DSM 23920</strain>
    </source>
</reference>
<sequence length="101" mass="11666">MNLKRHYLVRIAALVLIPTLTFCFFNFYAIPKVRESGRPHGDLAMGPALLMIAEVLIWLFVIFLEGVLFWIRRQYSLRNANFTLLGITVVLVLLMALTLMR</sequence>
<gene>
    <name evidence="2" type="ORF">SAMN05660909_02409</name>
</gene>
<keyword evidence="1" id="KW-0472">Membrane</keyword>
<dbReference type="Proteomes" id="UP000199656">
    <property type="component" value="Unassembled WGS sequence"/>
</dbReference>
<name>A0A1H4C299_9BACT</name>
<protein>
    <submittedName>
        <fullName evidence="2">Uncharacterized protein</fullName>
    </submittedName>
</protein>
<keyword evidence="3" id="KW-1185">Reference proteome</keyword>
<dbReference type="STRING" id="408074.SAMN05660909_02409"/>
<dbReference type="AlphaFoldDB" id="A0A1H4C299"/>
<proteinExistence type="predicted"/>
<feature type="transmembrane region" description="Helical" evidence="1">
    <location>
        <begin position="82"/>
        <end position="100"/>
    </location>
</feature>
<dbReference type="EMBL" id="FNRL01000009">
    <property type="protein sequence ID" value="SEA54565.1"/>
    <property type="molecule type" value="Genomic_DNA"/>
</dbReference>
<dbReference type="RefSeq" id="WP_089761895.1">
    <property type="nucleotide sequence ID" value="NZ_BKAT01000038.1"/>
</dbReference>
<organism evidence="2 3">
    <name type="scientific">Chitinophaga terrae</name>
    <name type="common">ex Kim and Jung 2007</name>
    <dbReference type="NCBI Taxonomy" id="408074"/>
    <lineage>
        <taxon>Bacteria</taxon>
        <taxon>Pseudomonadati</taxon>
        <taxon>Bacteroidota</taxon>
        <taxon>Chitinophagia</taxon>
        <taxon>Chitinophagales</taxon>
        <taxon>Chitinophagaceae</taxon>
        <taxon>Chitinophaga</taxon>
    </lineage>
</organism>
<keyword evidence="1" id="KW-0812">Transmembrane</keyword>
<evidence type="ECO:0000313" key="3">
    <source>
        <dbReference type="Proteomes" id="UP000199656"/>
    </source>
</evidence>
<feature type="transmembrane region" description="Helical" evidence="1">
    <location>
        <begin position="48"/>
        <end position="70"/>
    </location>
</feature>
<keyword evidence="1" id="KW-1133">Transmembrane helix</keyword>
<accession>A0A1H4C299</accession>
<evidence type="ECO:0000256" key="1">
    <source>
        <dbReference type="SAM" id="Phobius"/>
    </source>
</evidence>
<feature type="transmembrane region" description="Helical" evidence="1">
    <location>
        <begin position="7"/>
        <end position="28"/>
    </location>
</feature>